<dbReference type="GeneID" id="109029981"/>
<dbReference type="GO" id="GO:0005549">
    <property type="term" value="F:odorant binding"/>
    <property type="evidence" value="ECO:0007669"/>
    <property type="project" value="InterPro"/>
</dbReference>
<reference evidence="3" key="2">
    <citation type="submission" date="2021-12" db="EMBL/GenBank/DDBJ databases">
        <authorList>
            <person name="King R."/>
        </authorList>
    </citation>
    <scope>NUCLEOTIDE SEQUENCE</scope>
</reference>
<dbReference type="SUPFAM" id="SSF47565">
    <property type="entry name" value="Insect pheromone/odorant-binding proteins"/>
    <property type="match status" value="1"/>
</dbReference>
<evidence type="ECO:0000313" key="3">
    <source>
        <dbReference type="EMBL" id="CAH0386494.1"/>
    </source>
</evidence>
<feature type="signal peptide" evidence="1">
    <location>
        <begin position="1"/>
        <end position="24"/>
    </location>
</feature>
<sequence>MMDLKAILLSLFVVTLSLVGITHAVTHAEMDQLAVACNGQKADIDVMKQWRVPSSDSGKCLMKCLTDYYKMFDSEGKYSLKNTEDSLYKAWSEKPKEHMPIIAQHCDNMMRSAPKENLGSCQMSYDTMKCINEKAWELGWFN</sequence>
<reference evidence="2" key="1">
    <citation type="journal article" date="2017" name="PLoS ONE">
        <title>Identification and expression profile analysis of odorant binding protein and chemosensory protein genes in Bemisia tabaci MED by head transcriptome.</title>
        <authorList>
            <person name="Wang R."/>
            <person name="Li F."/>
            <person name="Zhang W."/>
            <person name="Zhang X."/>
            <person name="Qu C."/>
            <person name="Tetreau G."/>
            <person name="Sun L."/>
            <person name="Luo C."/>
            <person name="Zhou J."/>
        </authorList>
    </citation>
    <scope>NUCLEOTIDE SEQUENCE</scope>
</reference>
<organism evidence="2">
    <name type="scientific">Bemisia tabaci</name>
    <name type="common">Sweetpotato whitefly</name>
    <name type="synonym">Aleurodes tabaci</name>
    <dbReference type="NCBI Taxonomy" id="7038"/>
    <lineage>
        <taxon>Eukaryota</taxon>
        <taxon>Metazoa</taxon>
        <taxon>Ecdysozoa</taxon>
        <taxon>Arthropoda</taxon>
        <taxon>Hexapoda</taxon>
        <taxon>Insecta</taxon>
        <taxon>Pterygota</taxon>
        <taxon>Neoptera</taxon>
        <taxon>Paraneoptera</taxon>
        <taxon>Hemiptera</taxon>
        <taxon>Sternorrhyncha</taxon>
        <taxon>Aleyrodoidea</taxon>
        <taxon>Aleyrodidae</taxon>
        <taxon>Aleyrodinae</taxon>
        <taxon>Bemisia</taxon>
    </lineage>
</organism>
<feature type="chain" id="PRO_5040672354" evidence="1">
    <location>
        <begin position="25"/>
        <end position="142"/>
    </location>
</feature>
<proteinExistence type="evidence at transcript level"/>
<accession>A0A1S6JPY5</accession>
<gene>
    <name evidence="2" type="primary">OBP1</name>
    <name evidence="3" type="ORF">BEMITA_LOCUS5605</name>
</gene>
<dbReference type="KEGG" id="btab:109029981"/>
<dbReference type="Gene3D" id="1.10.238.20">
    <property type="entry name" value="Pheromone/general odorant binding protein domain"/>
    <property type="match status" value="1"/>
</dbReference>
<evidence type="ECO:0000313" key="2">
    <source>
        <dbReference type="EMBL" id="AQS80474.1"/>
    </source>
</evidence>
<dbReference type="InterPro" id="IPR036728">
    <property type="entry name" value="PBP_GOBP_sf"/>
</dbReference>
<dbReference type="Pfam" id="PF01395">
    <property type="entry name" value="PBP_GOBP"/>
    <property type="match status" value="1"/>
</dbReference>
<name>A0A1S6JPY5_BEMTA</name>
<dbReference type="InterPro" id="IPR006170">
    <property type="entry name" value="PBP/GOBP"/>
</dbReference>
<dbReference type="SMR" id="A0A1S6JPY5"/>
<keyword evidence="4" id="KW-1185">Reference proteome</keyword>
<keyword evidence="1" id="KW-0732">Signal</keyword>
<dbReference type="CDD" id="cd23992">
    <property type="entry name" value="PBP_GOBP"/>
    <property type="match status" value="1"/>
</dbReference>
<dbReference type="EMBL" id="KY305457">
    <property type="protein sequence ID" value="AQS80474.1"/>
    <property type="molecule type" value="mRNA"/>
</dbReference>
<feature type="non-terminal residue" evidence="2">
    <location>
        <position position="142"/>
    </location>
</feature>
<protein>
    <submittedName>
        <fullName evidence="2">Odorant binding protein 1</fullName>
    </submittedName>
</protein>
<dbReference type="Proteomes" id="UP001152759">
    <property type="component" value="Chromosome 3"/>
</dbReference>
<dbReference type="EMBL" id="OU963864">
    <property type="protein sequence ID" value="CAH0386494.1"/>
    <property type="molecule type" value="Genomic_DNA"/>
</dbReference>
<evidence type="ECO:0000256" key="1">
    <source>
        <dbReference type="SAM" id="SignalP"/>
    </source>
</evidence>
<dbReference type="AlphaFoldDB" id="A0A1S6JPY5"/>
<feature type="non-terminal residue" evidence="2">
    <location>
        <position position="1"/>
    </location>
</feature>
<evidence type="ECO:0000313" key="4">
    <source>
        <dbReference type="Proteomes" id="UP001152759"/>
    </source>
</evidence>